<gene>
    <name evidence="1" type="ORF">AVEN_167270_1</name>
</gene>
<proteinExistence type="predicted"/>
<protein>
    <submittedName>
        <fullName evidence="1">Uncharacterized protein</fullName>
    </submittedName>
</protein>
<dbReference type="InterPro" id="IPR015421">
    <property type="entry name" value="PyrdxlP-dep_Trfase_major"/>
</dbReference>
<dbReference type="InterPro" id="IPR015422">
    <property type="entry name" value="PyrdxlP-dep_Trfase_small"/>
</dbReference>
<evidence type="ECO:0000313" key="2">
    <source>
        <dbReference type="Proteomes" id="UP000499080"/>
    </source>
</evidence>
<accession>A0A4Y2HG27</accession>
<dbReference type="Gene3D" id="3.40.640.10">
    <property type="entry name" value="Type I PLP-dependent aspartate aminotransferase-like (Major domain)"/>
    <property type="match status" value="1"/>
</dbReference>
<sequence>MSKHGCDISSRAEVVRDWEDFLSKHKAICYGDEYDETTNPEGFLNLGTALNNICNDVILPRLTSVWEFDPNVLQYREGYGILSSVAAMPVVANGSAMSPLPRMKDNNVE</sequence>
<dbReference type="EMBL" id="BGPR01001917">
    <property type="protein sequence ID" value="GBM64245.1"/>
    <property type="molecule type" value="Genomic_DNA"/>
</dbReference>
<dbReference type="AlphaFoldDB" id="A0A4Y2HG27"/>
<keyword evidence="2" id="KW-1185">Reference proteome</keyword>
<dbReference type="Proteomes" id="UP000499080">
    <property type="component" value="Unassembled WGS sequence"/>
</dbReference>
<evidence type="ECO:0000313" key="1">
    <source>
        <dbReference type="EMBL" id="GBM64245.1"/>
    </source>
</evidence>
<dbReference type="Gene3D" id="3.90.1150.10">
    <property type="entry name" value="Aspartate Aminotransferase, domain 1"/>
    <property type="match status" value="1"/>
</dbReference>
<comment type="caution">
    <text evidence="1">The sequence shown here is derived from an EMBL/GenBank/DDBJ whole genome shotgun (WGS) entry which is preliminary data.</text>
</comment>
<organism evidence="1 2">
    <name type="scientific">Araneus ventricosus</name>
    <name type="common">Orbweaver spider</name>
    <name type="synonym">Epeira ventricosa</name>
    <dbReference type="NCBI Taxonomy" id="182803"/>
    <lineage>
        <taxon>Eukaryota</taxon>
        <taxon>Metazoa</taxon>
        <taxon>Ecdysozoa</taxon>
        <taxon>Arthropoda</taxon>
        <taxon>Chelicerata</taxon>
        <taxon>Arachnida</taxon>
        <taxon>Araneae</taxon>
        <taxon>Araneomorphae</taxon>
        <taxon>Entelegynae</taxon>
        <taxon>Araneoidea</taxon>
        <taxon>Araneidae</taxon>
        <taxon>Araneus</taxon>
    </lineage>
</organism>
<dbReference type="OrthoDB" id="7042322at2759"/>
<reference evidence="1 2" key="1">
    <citation type="journal article" date="2019" name="Sci. Rep.">
        <title>Orb-weaving spider Araneus ventricosus genome elucidates the spidroin gene catalogue.</title>
        <authorList>
            <person name="Kono N."/>
            <person name="Nakamura H."/>
            <person name="Ohtoshi R."/>
            <person name="Moran D.A.P."/>
            <person name="Shinohara A."/>
            <person name="Yoshida Y."/>
            <person name="Fujiwara M."/>
            <person name="Mori M."/>
            <person name="Tomita M."/>
            <person name="Arakawa K."/>
        </authorList>
    </citation>
    <scope>NUCLEOTIDE SEQUENCE [LARGE SCALE GENOMIC DNA]</scope>
</reference>
<name>A0A4Y2HG27_ARAVE</name>